<keyword evidence="7 10" id="KW-0472">Membrane</keyword>
<evidence type="ECO:0000256" key="4">
    <source>
        <dbReference type="ARBA" id="ARBA00022692"/>
    </source>
</evidence>
<keyword evidence="5 10" id="KW-1133">Transmembrane helix</keyword>
<dbReference type="PANTHER" id="PTHR30309">
    <property type="entry name" value="INNER MEMBRANE PROTEIN YGIH"/>
    <property type="match status" value="1"/>
</dbReference>
<organism evidence="11 12">
    <name type="scientific">Desmospora activa DSM 45169</name>
    <dbReference type="NCBI Taxonomy" id="1121389"/>
    <lineage>
        <taxon>Bacteria</taxon>
        <taxon>Bacillati</taxon>
        <taxon>Bacillota</taxon>
        <taxon>Bacilli</taxon>
        <taxon>Bacillales</taxon>
        <taxon>Thermoactinomycetaceae</taxon>
        <taxon>Desmospora</taxon>
    </lineage>
</organism>
<keyword evidence="9" id="KW-1208">Phospholipid metabolism</keyword>
<dbReference type="GO" id="GO:0043772">
    <property type="term" value="F:acyl-phosphate glycerol-3-phosphate acyltransferase activity"/>
    <property type="evidence" value="ECO:0007669"/>
    <property type="project" value="InterPro"/>
</dbReference>
<evidence type="ECO:0000256" key="5">
    <source>
        <dbReference type="ARBA" id="ARBA00022989"/>
    </source>
</evidence>
<evidence type="ECO:0000256" key="8">
    <source>
        <dbReference type="ARBA" id="ARBA00023209"/>
    </source>
</evidence>
<reference evidence="11 12" key="1">
    <citation type="submission" date="2018-04" db="EMBL/GenBank/DDBJ databases">
        <title>Genomic Encyclopedia of Archaeal and Bacterial Type Strains, Phase II (KMG-II): from individual species to whole genera.</title>
        <authorList>
            <person name="Goeker M."/>
        </authorList>
    </citation>
    <scope>NUCLEOTIDE SEQUENCE [LARGE SCALE GENOMIC DNA]</scope>
    <source>
        <strain evidence="11 12">DSM 45169</strain>
    </source>
</reference>
<gene>
    <name evidence="11" type="ORF">C8J48_0056</name>
</gene>
<name>A0A2T4Z6H5_9BACL</name>
<evidence type="ECO:0000256" key="10">
    <source>
        <dbReference type="SAM" id="Phobius"/>
    </source>
</evidence>
<dbReference type="RefSeq" id="WP_107724407.1">
    <property type="nucleotide sequence ID" value="NZ_PZZP01000001.1"/>
</dbReference>
<dbReference type="GO" id="GO:0008654">
    <property type="term" value="P:phospholipid biosynthetic process"/>
    <property type="evidence" value="ECO:0007669"/>
    <property type="project" value="UniProtKB-KW"/>
</dbReference>
<keyword evidence="2" id="KW-0444">Lipid biosynthesis</keyword>
<evidence type="ECO:0000256" key="3">
    <source>
        <dbReference type="ARBA" id="ARBA00022679"/>
    </source>
</evidence>
<accession>A0A2T4Z6H5</accession>
<dbReference type="OrthoDB" id="2988269at2"/>
<proteinExistence type="predicted"/>
<feature type="transmembrane region" description="Helical" evidence="10">
    <location>
        <begin position="136"/>
        <end position="165"/>
    </location>
</feature>
<evidence type="ECO:0000256" key="1">
    <source>
        <dbReference type="ARBA" id="ARBA00022475"/>
    </source>
</evidence>
<dbReference type="AlphaFoldDB" id="A0A2T4Z6H5"/>
<keyword evidence="3 11" id="KW-0808">Transferase</keyword>
<evidence type="ECO:0000256" key="7">
    <source>
        <dbReference type="ARBA" id="ARBA00023136"/>
    </source>
</evidence>
<evidence type="ECO:0000256" key="6">
    <source>
        <dbReference type="ARBA" id="ARBA00023098"/>
    </source>
</evidence>
<evidence type="ECO:0000313" key="11">
    <source>
        <dbReference type="EMBL" id="PTM57508.1"/>
    </source>
</evidence>
<keyword evidence="12" id="KW-1185">Reference proteome</keyword>
<evidence type="ECO:0000256" key="9">
    <source>
        <dbReference type="ARBA" id="ARBA00023264"/>
    </source>
</evidence>
<dbReference type="EMBL" id="PZZP01000001">
    <property type="protein sequence ID" value="PTM57508.1"/>
    <property type="molecule type" value="Genomic_DNA"/>
</dbReference>
<dbReference type="Pfam" id="PF02660">
    <property type="entry name" value="G3P_acyltransf"/>
    <property type="match status" value="1"/>
</dbReference>
<dbReference type="Proteomes" id="UP000241639">
    <property type="component" value="Unassembled WGS sequence"/>
</dbReference>
<sequence length="188" mass="20693">MTLILVIVIAYLIGSLPVTYLWEWNRSRLRRMLSSSHQQNVQFPLVFLGAQVGKGVVAAVVGLLLAGWIGAAVASIAAVIGDVFSVFRRFSGGDGAAVAAGSLLVLSPPLILLGFLIYGLSLLITRYFSLSTMVTAVMVMVLALVLFPQLYVILVVFAAGGLILYRHWGDLNRWKRGLEIPFRWKWFR</sequence>
<dbReference type="InterPro" id="IPR003811">
    <property type="entry name" value="G3P_acylTferase_PlsY"/>
</dbReference>
<evidence type="ECO:0000256" key="2">
    <source>
        <dbReference type="ARBA" id="ARBA00022516"/>
    </source>
</evidence>
<dbReference type="GO" id="GO:0005886">
    <property type="term" value="C:plasma membrane"/>
    <property type="evidence" value="ECO:0007669"/>
    <property type="project" value="InterPro"/>
</dbReference>
<keyword evidence="8" id="KW-0594">Phospholipid biosynthesis</keyword>
<keyword evidence="4 10" id="KW-0812">Transmembrane</keyword>
<protein>
    <submittedName>
        <fullName evidence="11">Glycerol-3-phosphate acyltransferase PlsY</fullName>
    </submittedName>
</protein>
<keyword evidence="11" id="KW-0012">Acyltransferase</keyword>
<dbReference type="SMART" id="SM01207">
    <property type="entry name" value="G3P_acyltransf"/>
    <property type="match status" value="1"/>
</dbReference>
<keyword evidence="1" id="KW-1003">Cell membrane</keyword>
<keyword evidence="6" id="KW-0443">Lipid metabolism</keyword>
<feature type="transmembrane region" description="Helical" evidence="10">
    <location>
        <begin position="99"/>
        <end position="124"/>
    </location>
</feature>
<comment type="caution">
    <text evidence="11">The sequence shown here is derived from an EMBL/GenBank/DDBJ whole genome shotgun (WGS) entry which is preliminary data.</text>
</comment>
<evidence type="ECO:0000313" key="12">
    <source>
        <dbReference type="Proteomes" id="UP000241639"/>
    </source>
</evidence>
<dbReference type="PANTHER" id="PTHR30309:SF0">
    <property type="entry name" value="GLYCEROL-3-PHOSPHATE ACYLTRANSFERASE-RELATED"/>
    <property type="match status" value="1"/>
</dbReference>
<feature type="transmembrane region" description="Helical" evidence="10">
    <location>
        <begin position="6"/>
        <end position="22"/>
    </location>
</feature>